<feature type="transmembrane region" description="Helical" evidence="1">
    <location>
        <begin position="64"/>
        <end position="92"/>
    </location>
</feature>
<gene>
    <name evidence="2" type="ORF">AKJ29_08265</name>
</gene>
<feature type="transmembrane region" description="Helical" evidence="1">
    <location>
        <begin position="154"/>
        <end position="175"/>
    </location>
</feature>
<evidence type="ECO:0000256" key="1">
    <source>
        <dbReference type="SAM" id="Phobius"/>
    </source>
</evidence>
<accession>A0A0P7I055</accession>
<proteinExistence type="predicted"/>
<organism evidence="2 3">
    <name type="scientific">Aliiroseovarius crassostreae</name>
    <dbReference type="NCBI Taxonomy" id="154981"/>
    <lineage>
        <taxon>Bacteria</taxon>
        <taxon>Pseudomonadati</taxon>
        <taxon>Pseudomonadota</taxon>
        <taxon>Alphaproteobacteria</taxon>
        <taxon>Rhodobacterales</taxon>
        <taxon>Paracoccaceae</taxon>
        <taxon>Aliiroseovarius</taxon>
    </lineage>
</organism>
<keyword evidence="3" id="KW-1185">Reference proteome</keyword>
<evidence type="ECO:0008006" key="4">
    <source>
        <dbReference type="Google" id="ProtNLM"/>
    </source>
</evidence>
<dbReference type="AlphaFoldDB" id="A0A0P7I055"/>
<keyword evidence="1" id="KW-0812">Transmembrane</keyword>
<feature type="transmembrane region" description="Helical" evidence="1">
    <location>
        <begin position="121"/>
        <end position="142"/>
    </location>
</feature>
<dbReference type="RefSeq" id="WP_055191751.1">
    <property type="nucleotide sequence ID" value="NZ_LKBA01000019.1"/>
</dbReference>
<keyword evidence="1" id="KW-1133">Transmembrane helix</keyword>
<dbReference type="Proteomes" id="UP000050471">
    <property type="component" value="Unassembled WGS sequence"/>
</dbReference>
<comment type="caution">
    <text evidence="2">The sequence shown here is derived from an EMBL/GenBank/DDBJ whole genome shotgun (WGS) entry which is preliminary data.</text>
</comment>
<name>A0A0P7I055_9RHOB</name>
<protein>
    <recommendedName>
        <fullName evidence="4">Glycerophosphoryl diester phosphodiesterase membrane domain-containing protein</fullName>
    </recommendedName>
</protein>
<evidence type="ECO:0000313" key="3">
    <source>
        <dbReference type="Proteomes" id="UP000050471"/>
    </source>
</evidence>
<dbReference type="EMBL" id="LKBA01000019">
    <property type="protein sequence ID" value="KPN62242.1"/>
    <property type="molecule type" value="Genomic_DNA"/>
</dbReference>
<reference evidence="2 3" key="1">
    <citation type="submission" date="2015-09" db="EMBL/GenBank/DDBJ databases">
        <title>Draft genome sequence of Aliiroseovarius crassostreae CV919-312TSm, the causative agent of Roseovarius Oyster Disease (formerly Juvenile Oyster Disease).</title>
        <authorList>
            <person name="Kessner L."/>
            <person name="Spinard E."/>
            <person name="Nelson D."/>
        </authorList>
    </citation>
    <scope>NUCLEOTIDE SEQUENCE [LARGE SCALE GENOMIC DNA]</scope>
    <source>
        <strain evidence="2 3">CV919-312</strain>
    </source>
</reference>
<feature type="transmembrane region" description="Helical" evidence="1">
    <location>
        <begin position="243"/>
        <end position="265"/>
    </location>
</feature>
<sequence>MTLWASLKRRTLLIMKNSLPGAAIAQLAQHAPTAVLISLPAFAYSVLAETVAMWMEREVYDADSAFASLGFLLGIVGFVAYFAIFGAMAIAWHRLILQREEPVALGLQGAFGRLTSYATQWFVLGVVISIPVMIVQIPFIFMQSQTLILEQGEVGLVAGSVFVVVPYAIGGMLILRLGQKLVAIATDAPEMSFRDSWRMTRPHAMPVVMAGLLLGAVAFIVYVPAELVVTGRLDFIGSDPMGGWVLAFIDGVGGVLLVLLEVSFLTELYRRCTTTSARD</sequence>
<keyword evidence="1" id="KW-0472">Membrane</keyword>
<feature type="transmembrane region" description="Helical" evidence="1">
    <location>
        <begin position="204"/>
        <end position="223"/>
    </location>
</feature>
<evidence type="ECO:0000313" key="2">
    <source>
        <dbReference type="EMBL" id="KPN62242.1"/>
    </source>
</evidence>